<organism evidence="1">
    <name type="scientific">marine metagenome</name>
    <dbReference type="NCBI Taxonomy" id="408172"/>
    <lineage>
        <taxon>unclassified sequences</taxon>
        <taxon>metagenomes</taxon>
        <taxon>ecological metagenomes</taxon>
    </lineage>
</organism>
<dbReference type="AlphaFoldDB" id="A0A382ZS33"/>
<dbReference type="EMBL" id="UINC01185921">
    <property type="protein sequence ID" value="SVD97875.1"/>
    <property type="molecule type" value="Genomic_DNA"/>
</dbReference>
<name>A0A382ZS33_9ZZZZ</name>
<proteinExistence type="predicted"/>
<protein>
    <submittedName>
        <fullName evidence="1">Uncharacterized protein</fullName>
    </submittedName>
</protein>
<accession>A0A382ZS33</accession>
<evidence type="ECO:0000313" key="1">
    <source>
        <dbReference type="EMBL" id="SVD97875.1"/>
    </source>
</evidence>
<gene>
    <name evidence="1" type="ORF">METZ01_LOCUS450729</name>
</gene>
<reference evidence="1" key="1">
    <citation type="submission" date="2018-05" db="EMBL/GenBank/DDBJ databases">
        <authorList>
            <person name="Lanie J.A."/>
            <person name="Ng W.-L."/>
            <person name="Kazmierczak K.M."/>
            <person name="Andrzejewski T.M."/>
            <person name="Davidsen T.M."/>
            <person name="Wayne K.J."/>
            <person name="Tettelin H."/>
            <person name="Glass J.I."/>
            <person name="Rusch D."/>
            <person name="Podicherti R."/>
            <person name="Tsui H.-C.T."/>
            <person name="Winkler M.E."/>
        </authorList>
    </citation>
    <scope>NUCLEOTIDE SEQUENCE</scope>
</reference>
<sequence length="75" mass="8887">MNTENRKKLWKEILSAGDYLKNKLPNHPNHPKGRNPYAHVALEIKNKFDESYKDISDEKFNLVIEYIDFLKKNPS</sequence>